<dbReference type="STRING" id="1404245.CGLY_07375"/>
<name>X5E914_9CORY</name>
<dbReference type="RefSeq" id="WP_144313651.1">
    <property type="nucleotide sequence ID" value="NZ_CP006842.1"/>
</dbReference>
<dbReference type="KEGG" id="cgy:CGLY_07375"/>
<protein>
    <submittedName>
        <fullName evidence="1">Uncharacterized protein</fullName>
    </submittedName>
</protein>
<reference evidence="1 2" key="1">
    <citation type="journal article" date="2015" name="Int. J. Syst. Evol. Microbiol.">
        <title>Revisiting Corynebacterium glyciniphilum (ex Kubota et al., 1972) sp. nov., nom. rev., isolated from putrefied banana.</title>
        <authorList>
            <person name="Al-Dilaimi A."/>
            <person name="Bednarz H."/>
            <person name="Lomker A."/>
            <person name="Niehaus K."/>
            <person name="Kalinowski J."/>
            <person name="Ruckert C."/>
        </authorList>
    </citation>
    <scope>NUCLEOTIDE SEQUENCE [LARGE SCALE GENOMIC DNA]</scope>
    <source>
        <strain evidence="1">AJ 3170</strain>
    </source>
</reference>
<accession>X5E914</accession>
<proteinExistence type="predicted"/>
<dbReference type="OrthoDB" id="9825712at2"/>
<organism evidence="1 2">
    <name type="scientific">Corynebacterium glyciniphilum AJ 3170</name>
    <dbReference type="NCBI Taxonomy" id="1404245"/>
    <lineage>
        <taxon>Bacteria</taxon>
        <taxon>Bacillati</taxon>
        <taxon>Actinomycetota</taxon>
        <taxon>Actinomycetes</taxon>
        <taxon>Mycobacteriales</taxon>
        <taxon>Corynebacteriaceae</taxon>
        <taxon>Corynebacterium</taxon>
    </lineage>
</organism>
<dbReference type="EMBL" id="CP006842">
    <property type="protein sequence ID" value="AHW63920.1"/>
    <property type="molecule type" value="Genomic_DNA"/>
</dbReference>
<gene>
    <name evidence="1" type="ORF">CGLY_07375</name>
</gene>
<evidence type="ECO:0000313" key="2">
    <source>
        <dbReference type="Proteomes" id="UP000023703"/>
    </source>
</evidence>
<evidence type="ECO:0000313" key="1">
    <source>
        <dbReference type="EMBL" id="AHW63920.1"/>
    </source>
</evidence>
<sequence length="208" mass="23233">MSMDVVIPAASGLIGAGIGAVIAERFQSRRAKHDRLNAIRVDQFEKARDFAVVVHEGHRHLSPLVDIFDRVNRSGDHHEPSEVLSSHEGFFDQVRAGVAVARYSAVDGGVRFALDNVIAGVDDFDELYAQIRQEVGTSGSYDAAKDTAAEVDKLLPHFTMLTDQVVTFARTWLYESTFERGDGSGYYESWWKRVRKRVNKLLTRTYGG</sequence>
<dbReference type="Proteomes" id="UP000023703">
    <property type="component" value="Chromosome"/>
</dbReference>
<dbReference type="AlphaFoldDB" id="X5E914"/>
<keyword evidence="2" id="KW-1185">Reference proteome</keyword>
<dbReference type="HOGENOM" id="CLU_1319138_0_0_11"/>